<feature type="non-terminal residue" evidence="2">
    <location>
        <position position="66"/>
    </location>
</feature>
<accession>A0A4S2LPI9</accession>
<organism evidence="2 3">
    <name type="scientific">Opisthorchis felineus</name>
    <dbReference type="NCBI Taxonomy" id="147828"/>
    <lineage>
        <taxon>Eukaryota</taxon>
        <taxon>Metazoa</taxon>
        <taxon>Spiralia</taxon>
        <taxon>Lophotrochozoa</taxon>
        <taxon>Platyhelminthes</taxon>
        <taxon>Trematoda</taxon>
        <taxon>Digenea</taxon>
        <taxon>Opisthorchiida</taxon>
        <taxon>Opisthorchiata</taxon>
        <taxon>Opisthorchiidae</taxon>
        <taxon>Opisthorchis</taxon>
    </lineage>
</organism>
<evidence type="ECO:0000313" key="3">
    <source>
        <dbReference type="Proteomes" id="UP000308267"/>
    </source>
</evidence>
<dbReference type="Proteomes" id="UP000308267">
    <property type="component" value="Unassembled WGS sequence"/>
</dbReference>
<keyword evidence="1" id="KW-0472">Membrane</keyword>
<protein>
    <submittedName>
        <fullName evidence="2">Uncharacterized protein</fullName>
    </submittedName>
</protein>
<evidence type="ECO:0000313" key="2">
    <source>
        <dbReference type="EMBL" id="TGZ65642.1"/>
    </source>
</evidence>
<feature type="non-terminal residue" evidence="2">
    <location>
        <position position="1"/>
    </location>
</feature>
<dbReference type="AlphaFoldDB" id="A0A4S2LPI9"/>
<reference evidence="2 3" key="1">
    <citation type="journal article" date="2019" name="BMC Genomics">
        <title>New insights from Opisthorchis felineus genome: update on genomics of the epidemiologically important liver flukes.</title>
        <authorList>
            <person name="Ershov N.I."/>
            <person name="Mordvinov V.A."/>
            <person name="Prokhortchouk E.B."/>
            <person name="Pakharukova M.Y."/>
            <person name="Gunbin K.V."/>
            <person name="Ustyantsev K."/>
            <person name="Genaev M.A."/>
            <person name="Blinov A.G."/>
            <person name="Mazur A."/>
            <person name="Boulygina E."/>
            <person name="Tsygankova S."/>
            <person name="Khrameeva E."/>
            <person name="Chekanov N."/>
            <person name="Fan G."/>
            <person name="Xiao A."/>
            <person name="Zhang H."/>
            <person name="Xu X."/>
            <person name="Yang H."/>
            <person name="Solovyev V."/>
            <person name="Lee S.M."/>
            <person name="Liu X."/>
            <person name="Afonnikov D.A."/>
            <person name="Skryabin K.G."/>
        </authorList>
    </citation>
    <scope>NUCLEOTIDE SEQUENCE [LARGE SCALE GENOMIC DNA]</scope>
    <source>
        <strain evidence="2">AK-0245</strain>
        <tissue evidence="2">Whole organism</tissue>
    </source>
</reference>
<keyword evidence="1" id="KW-0812">Transmembrane</keyword>
<sequence length="66" mass="7711">AFNFNPNRLNLSSRLSRQSDNVVPSLIISYLVIIMFSLFYLPLFCSTVRYVRMTSIDTLHTSYEMN</sequence>
<comment type="caution">
    <text evidence="2">The sequence shown here is derived from an EMBL/GenBank/DDBJ whole genome shotgun (WGS) entry which is preliminary data.</text>
</comment>
<proteinExistence type="predicted"/>
<keyword evidence="1" id="KW-1133">Transmembrane helix</keyword>
<keyword evidence="3" id="KW-1185">Reference proteome</keyword>
<gene>
    <name evidence="2" type="ORF">CRM22_005755</name>
</gene>
<name>A0A4S2LPI9_OPIFE</name>
<feature type="transmembrane region" description="Helical" evidence="1">
    <location>
        <begin position="22"/>
        <end position="43"/>
    </location>
</feature>
<dbReference type="EMBL" id="SJOL01006482">
    <property type="protein sequence ID" value="TGZ65642.1"/>
    <property type="molecule type" value="Genomic_DNA"/>
</dbReference>
<evidence type="ECO:0000256" key="1">
    <source>
        <dbReference type="SAM" id="Phobius"/>
    </source>
</evidence>